<reference evidence="6" key="1">
    <citation type="submission" date="2016-06" db="EMBL/GenBank/DDBJ databases">
        <authorList>
            <person name="Varghese N."/>
            <person name="Submissions Spin"/>
        </authorList>
    </citation>
    <scope>NUCLEOTIDE SEQUENCE [LARGE SCALE GENOMIC DNA]</scope>
    <source>
        <strain evidence="6">DSM 45431</strain>
    </source>
</reference>
<keyword evidence="2" id="KW-1133">Transmembrane helix</keyword>
<proteinExistence type="predicted"/>
<name>A0A1C6R8S3_9ACTN</name>
<gene>
    <name evidence="5" type="ORF">GA0070624_0145</name>
</gene>
<dbReference type="STRING" id="568872.GA0070624_0145"/>
<feature type="domain" description="YncI copper-binding" evidence="4">
    <location>
        <begin position="101"/>
        <end position="161"/>
    </location>
</feature>
<evidence type="ECO:0000259" key="4">
    <source>
        <dbReference type="Pfam" id="PF07987"/>
    </source>
</evidence>
<dbReference type="Gene3D" id="2.60.40.2230">
    <property type="entry name" value="Uncharacterised protein YcnI-like PF07987, DUF1775"/>
    <property type="match status" value="1"/>
</dbReference>
<sequence>MGIAGPARPARVALAAVAGVATVVLAAPALAHVQVNADKPQAGARDVTLTFTGEAESNRAGINSERVVLPPAITPEQVRLAKAPFGWRLSHNPDGFTVAGPALRVGQDAVFAVTVAQLPSDATELPFKTLETYGDGRVDRWIEIPEAGKPAPANPAPVLKLKPATPVPTSASPTPTSAAAAPSSAAPNAIHRPTGSDNATVTNLLWILLIAVAVAAAAIGASVLRRRRR</sequence>
<accession>A0A1C6R8S3</accession>
<organism evidence="5 6">
    <name type="scientific">Micromonospora rhizosphaerae</name>
    <dbReference type="NCBI Taxonomy" id="568872"/>
    <lineage>
        <taxon>Bacteria</taxon>
        <taxon>Bacillati</taxon>
        <taxon>Actinomycetota</taxon>
        <taxon>Actinomycetes</taxon>
        <taxon>Micromonosporales</taxon>
        <taxon>Micromonosporaceae</taxon>
        <taxon>Micromonospora</taxon>
    </lineage>
</organism>
<feature type="region of interest" description="Disordered" evidence="1">
    <location>
        <begin position="153"/>
        <end position="192"/>
    </location>
</feature>
<keyword evidence="6" id="KW-1185">Reference proteome</keyword>
<keyword evidence="2" id="KW-0812">Transmembrane</keyword>
<dbReference type="Proteomes" id="UP000199413">
    <property type="component" value="Unassembled WGS sequence"/>
</dbReference>
<dbReference type="InterPro" id="IPR038507">
    <property type="entry name" value="YcnI-like_sf"/>
</dbReference>
<feature type="signal peptide" evidence="3">
    <location>
        <begin position="1"/>
        <end position="26"/>
    </location>
</feature>
<keyword evidence="2" id="KW-0472">Membrane</keyword>
<dbReference type="Pfam" id="PF07987">
    <property type="entry name" value="DUF1775"/>
    <property type="match status" value="1"/>
</dbReference>
<evidence type="ECO:0000256" key="2">
    <source>
        <dbReference type="SAM" id="Phobius"/>
    </source>
</evidence>
<feature type="compositionally biased region" description="Low complexity" evidence="1">
    <location>
        <begin position="163"/>
        <end position="187"/>
    </location>
</feature>
<evidence type="ECO:0000256" key="3">
    <source>
        <dbReference type="SAM" id="SignalP"/>
    </source>
</evidence>
<feature type="transmembrane region" description="Helical" evidence="2">
    <location>
        <begin position="204"/>
        <end position="224"/>
    </location>
</feature>
<dbReference type="EMBL" id="FMHV01000002">
    <property type="protein sequence ID" value="SCL13480.1"/>
    <property type="molecule type" value="Genomic_DNA"/>
</dbReference>
<keyword evidence="3" id="KW-0732">Signal</keyword>
<protein>
    <submittedName>
        <fullName evidence="5">Uncharacterized protein YcnI</fullName>
    </submittedName>
</protein>
<evidence type="ECO:0000313" key="5">
    <source>
        <dbReference type="EMBL" id="SCL13480.1"/>
    </source>
</evidence>
<dbReference type="AlphaFoldDB" id="A0A1C6R8S3"/>
<feature type="chain" id="PRO_5008744567" evidence="3">
    <location>
        <begin position="27"/>
        <end position="229"/>
    </location>
</feature>
<evidence type="ECO:0000313" key="6">
    <source>
        <dbReference type="Proteomes" id="UP000199413"/>
    </source>
</evidence>
<evidence type="ECO:0000256" key="1">
    <source>
        <dbReference type="SAM" id="MobiDB-lite"/>
    </source>
</evidence>
<dbReference type="InterPro" id="IPR012533">
    <property type="entry name" value="YcnI-copper_dom"/>
</dbReference>